<evidence type="ECO:0000256" key="3">
    <source>
        <dbReference type="ARBA" id="ARBA00022801"/>
    </source>
</evidence>
<dbReference type="SMART" id="SM00195">
    <property type="entry name" value="DSPc"/>
    <property type="match status" value="1"/>
</dbReference>
<dbReference type="InterPro" id="IPR020422">
    <property type="entry name" value="TYR_PHOSPHATASE_DUAL_dom"/>
</dbReference>
<evidence type="ECO:0000313" key="7">
    <source>
        <dbReference type="EMBL" id="KAL0490639.1"/>
    </source>
</evidence>
<dbReference type="GO" id="GO:0008138">
    <property type="term" value="F:protein tyrosine/serine/threonine phosphatase activity"/>
    <property type="evidence" value="ECO:0007669"/>
    <property type="project" value="TreeGrafter"/>
</dbReference>
<dbReference type="InterPro" id="IPR000340">
    <property type="entry name" value="Dual-sp_phosphatase_cat-dom"/>
</dbReference>
<keyword evidence="4" id="KW-0904">Protein phosphatase</keyword>
<reference evidence="7 8" key="1">
    <citation type="submission" date="2024-03" db="EMBL/GenBank/DDBJ databases">
        <title>The Acrasis kona genome and developmental transcriptomes reveal deep origins of eukaryotic multicellular pathways.</title>
        <authorList>
            <person name="Sheikh S."/>
            <person name="Fu C.-J."/>
            <person name="Brown M.W."/>
            <person name="Baldauf S.L."/>
        </authorList>
    </citation>
    <scope>NUCLEOTIDE SEQUENCE [LARGE SCALE GENOMIC DNA]</scope>
    <source>
        <strain evidence="7 8">ATCC MYA-3509</strain>
    </source>
</reference>
<dbReference type="PROSITE" id="PS50054">
    <property type="entry name" value="TYR_PHOSPHATASE_DUAL"/>
    <property type="match status" value="1"/>
</dbReference>
<accession>A0AAW2ZN09</accession>
<evidence type="ECO:0000256" key="2">
    <source>
        <dbReference type="ARBA" id="ARBA00013064"/>
    </source>
</evidence>
<protein>
    <recommendedName>
        <fullName evidence="2">protein-tyrosine-phosphatase</fullName>
        <ecNumber evidence="2">3.1.3.48</ecNumber>
    </recommendedName>
</protein>
<gene>
    <name evidence="7" type="ORF">AKO1_003977</name>
</gene>
<dbReference type="Proteomes" id="UP001431209">
    <property type="component" value="Unassembled WGS sequence"/>
</dbReference>
<evidence type="ECO:0000256" key="1">
    <source>
        <dbReference type="ARBA" id="ARBA00008601"/>
    </source>
</evidence>
<organism evidence="7 8">
    <name type="scientific">Acrasis kona</name>
    <dbReference type="NCBI Taxonomy" id="1008807"/>
    <lineage>
        <taxon>Eukaryota</taxon>
        <taxon>Discoba</taxon>
        <taxon>Heterolobosea</taxon>
        <taxon>Tetramitia</taxon>
        <taxon>Eutetramitia</taxon>
        <taxon>Acrasidae</taxon>
        <taxon>Acrasis</taxon>
    </lineage>
</organism>
<dbReference type="InterPro" id="IPR029021">
    <property type="entry name" value="Prot-tyrosine_phosphatase-like"/>
</dbReference>
<feature type="domain" description="Tyrosine-protein phosphatase" evidence="6">
    <location>
        <begin position="95"/>
        <end position="246"/>
    </location>
</feature>
<dbReference type="CDD" id="cd14498">
    <property type="entry name" value="DSP"/>
    <property type="match status" value="1"/>
</dbReference>
<keyword evidence="8" id="KW-1185">Reference proteome</keyword>
<dbReference type="GO" id="GO:0004725">
    <property type="term" value="F:protein tyrosine phosphatase activity"/>
    <property type="evidence" value="ECO:0007669"/>
    <property type="project" value="UniProtKB-EC"/>
</dbReference>
<dbReference type="Gene3D" id="3.90.190.10">
    <property type="entry name" value="Protein tyrosine phosphatase superfamily"/>
    <property type="match status" value="1"/>
</dbReference>
<evidence type="ECO:0000256" key="4">
    <source>
        <dbReference type="ARBA" id="ARBA00022912"/>
    </source>
</evidence>
<dbReference type="AlphaFoldDB" id="A0AAW2ZN09"/>
<feature type="region of interest" description="Disordered" evidence="5">
    <location>
        <begin position="1"/>
        <end position="87"/>
    </location>
</feature>
<evidence type="ECO:0000259" key="6">
    <source>
        <dbReference type="PROSITE" id="PS50054"/>
    </source>
</evidence>
<comment type="similarity">
    <text evidence="1">Belongs to the protein-tyrosine phosphatase family. Non-receptor class dual specificity subfamily.</text>
</comment>
<proteinExistence type="inferred from homology"/>
<feature type="compositionally biased region" description="Basic and acidic residues" evidence="5">
    <location>
        <begin position="48"/>
        <end position="62"/>
    </location>
</feature>
<dbReference type="EMBL" id="JAOPGA020001708">
    <property type="protein sequence ID" value="KAL0490639.1"/>
    <property type="molecule type" value="Genomic_DNA"/>
</dbReference>
<dbReference type="Pfam" id="PF00782">
    <property type="entry name" value="DSPc"/>
    <property type="match status" value="1"/>
</dbReference>
<keyword evidence="3" id="KW-0378">Hydrolase</keyword>
<sequence>MNKKFHISHIAGKNEAPTHQQKPRAPQEPQTKTKEPIKKKNFTRATKRPKEIELLLKKRADPNDDDLNVDQVASEESSDDEDEDYYVDDSDSVPDLVLIQDQLYLGTLRQTRSKAQLEKFSITHVLTLLKGETRQSVLRDEGSDQHIIHLIIPVDDSENEDMMQYMDKCADFIKDAISQKNHNVLVHDDNSAIASRSTTAILAYLIREKNMGVEDGIEFINQRRTDAEPSEAFLRQINRYYIKQKKQQRELGAKKQAQEVEQLSSEELREQRIKTLKNENTSHDNENESQDSTAFCKRCREELFTTKDLIEHQDAGQKGFTYKKIKKDAANALTPDQSCNSLFVKRMPWMGEMLDNEGKLTCPKCAARIGSYSWSGSQCSCGKWVNPSFAVLKTRVD</sequence>
<name>A0AAW2ZN09_9EUKA</name>
<comment type="caution">
    <text evidence="7">The sequence shown here is derived from an EMBL/GenBank/DDBJ whole genome shotgun (WGS) entry which is preliminary data.</text>
</comment>
<evidence type="ECO:0000313" key="8">
    <source>
        <dbReference type="Proteomes" id="UP001431209"/>
    </source>
</evidence>
<evidence type="ECO:0000256" key="5">
    <source>
        <dbReference type="SAM" id="MobiDB-lite"/>
    </source>
</evidence>
<dbReference type="PANTHER" id="PTHR45848:SF4">
    <property type="entry name" value="DUAL SPECIFICITY PROTEIN PHOSPHATASE 12"/>
    <property type="match status" value="1"/>
</dbReference>
<dbReference type="EC" id="3.1.3.48" evidence="2"/>
<dbReference type="SUPFAM" id="SSF52799">
    <property type="entry name" value="(Phosphotyrosine protein) phosphatases II"/>
    <property type="match status" value="1"/>
</dbReference>
<feature type="compositionally biased region" description="Acidic residues" evidence="5">
    <location>
        <begin position="76"/>
        <end position="87"/>
    </location>
</feature>
<dbReference type="PANTHER" id="PTHR45848">
    <property type="entry name" value="DUAL SPECIFICITY PROTEIN PHOSPHATASE 12 FAMILY MEMBER"/>
    <property type="match status" value="1"/>
</dbReference>